<reference evidence="2" key="1">
    <citation type="submission" date="2017-02" db="UniProtKB">
        <authorList>
            <consortium name="WormBaseParasite"/>
        </authorList>
    </citation>
    <scope>IDENTIFICATION</scope>
</reference>
<dbReference type="AlphaFoldDB" id="A0A0N5BEX3"/>
<proteinExistence type="predicted"/>
<keyword evidence="1" id="KW-1185">Reference proteome</keyword>
<dbReference type="Proteomes" id="UP000046392">
    <property type="component" value="Unplaced"/>
</dbReference>
<organism evidence="1 2">
    <name type="scientific">Strongyloides papillosus</name>
    <name type="common">Intestinal threadworm</name>
    <dbReference type="NCBI Taxonomy" id="174720"/>
    <lineage>
        <taxon>Eukaryota</taxon>
        <taxon>Metazoa</taxon>
        <taxon>Ecdysozoa</taxon>
        <taxon>Nematoda</taxon>
        <taxon>Chromadorea</taxon>
        <taxon>Rhabditida</taxon>
        <taxon>Tylenchina</taxon>
        <taxon>Panagrolaimomorpha</taxon>
        <taxon>Strongyloidoidea</taxon>
        <taxon>Strongyloididae</taxon>
        <taxon>Strongyloides</taxon>
    </lineage>
</organism>
<sequence length="245" mass="29405">MERIYKIEKPYERTLWSKEKLEEYVQEQGEKIDPRDVRRLQLWKERTEITMEDLEELRNLKVVNTDFNKTLVLEANNVLDLHNISAHFGGINREVVWDRLAQLIYGVTPYAWADGINTIQELRKYFFYKIAPYMTPQEFERIAQGSFDRFIERKCCKSYFLIMKRTGRALYMSNSTYADETADGPRIAPPELDYEDGIWLDPNYISIYRERNPEEIKEVLERIFKATEQYQWKTPTEENNDKDNL</sequence>
<accession>A0A0N5BEX3</accession>
<evidence type="ECO:0000313" key="2">
    <source>
        <dbReference type="WBParaSite" id="SPAL_0000454300.1"/>
    </source>
</evidence>
<evidence type="ECO:0000313" key="1">
    <source>
        <dbReference type="Proteomes" id="UP000046392"/>
    </source>
</evidence>
<protein>
    <submittedName>
        <fullName evidence="2">DUF3849 domain-containing protein</fullName>
    </submittedName>
</protein>
<dbReference type="WBParaSite" id="SPAL_0000454300.1">
    <property type="protein sequence ID" value="SPAL_0000454300.1"/>
    <property type="gene ID" value="SPAL_0000454300"/>
</dbReference>
<name>A0A0N5BEX3_STREA</name>